<keyword evidence="5 6" id="KW-0472">Membrane</keyword>
<feature type="transmembrane region" description="Helical" evidence="6">
    <location>
        <begin position="97"/>
        <end position="117"/>
    </location>
</feature>
<evidence type="ECO:0000256" key="4">
    <source>
        <dbReference type="ARBA" id="ARBA00022989"/>
    </source>
</evidence>
<reference evidence="7" key="1">
    <citation type="submission" date="2020-09" db="EMBL/GenBank/DDBJ databases">
        <title>A novel bacterium of genus Bacillus, isolated from South China Sea.</title>
        <authorList>
            <person name="Huang H."/>
            <person name="Mo K."/>
            <person name="Hu Y."/>
        </authorList>
    </citation>
    <scope>NUCLEOTIDE SEQUENCE</scope>
    <source>
        <strain evidence="7">IB182487</strain>
    </source>
</reference>
<proteinExistence type="predicted"/>
<name>A0A926NKI0_9BACI</name>
<organism evidence="7 8">
    <name type="scientific">Metabacillus arenae</name>
    <dbReference type="NCBI Taxonomy" id="2771434"/>
    <lineage>
        <taxon>Bacteria</taxon>
        <taxon>Bacillati</taxon>
        <taxon>Bacillota</taxon>
        <taxon>Bacilli</taxon>
        <taxon>Bacillales</taxon>
        <taxon>Bacillaceae</taxon>
        <taxon>Metabacillus</taxon>
    </lineage>
</organism>
<gene>
    <name evidence="7" type="ORF">IC621_25135</name>
</gene>
<feature type="transmembrane region" description="Helical" evidence="6">
    <location>
        <begin position="34"/>
        <end position="53"/>
    </location>
</feature>
<comment type="caution">
    <text evidence="7">The sequence shown here is derived from an EMBL/GenBank/DDBJ whole genome shotgun (WGS) entry which is preliminary data.</text>
</comment>
<feature type="transmembrane region" description="Helical" evidence="6">
    <location>
        <begin position="12"/>
        <end position="28"/>
    </location>
</feature>
<dbReference type="AlphaFoldDB" id="A0A926NKI0"/>
<dbReference type="GO" id="GO:0005886">
    <property type="term" value="C:plasma membrane"/>
    <property type="evidence" value="ECO:0007669"/>
    <property type="project" value="UniProtKB-SubCell"/>
</dbReference>
<keyword evidence="4 6" id="KW-1133">Transmembrane helix</keyword>
<dbReference type="PANTHER" id="PTHR40035:SF1">
    <property type="entry name" value="ATP SYNTHASE PROTEIN I"/>
    <property type="match status" value="1"/>
</dbReference>
<dbReference type="Proteomes" id="UP000626844">
    <property type="component" value="Unassembled WGS sequence"/>
</dbReference>
<dbReference type="PANTHER" id="PTHR40035">
    <property type="entry name" value="ATP SYNTHASE PROTEIN I"/>
    <property type="match status" value="1"/>
</dbReference>
<keyword evidence="3 6" id="KW-0812">Transmembrane</keyword>
<dbReference type="RefSeq" id="WP_191162672.1">
    <property type="nucleotide sequence ID" value="NZ_JACXAI010000057.1"/>
</dbReference>
<evidence type="ECO:0000313" key="7">
    <source>
        <dbReference type="EMBL" id="MBD1383469.1"/>
    </source>
</evidence>
<keyword evidence="2" id="KW-1003">Cell membrane</keyword>
<dbReference type="InterPro" id="IPR039072">
    <property type="entry name" value="ATP_synth_I_Bacilli"/>
</dbReference>
<keyword evidence="8" id="KW-1185">Reference proteome</keyword>
<evidence type="ECO:0000256" key="5">
    <source>
        <dbReference type="ARBA" id="ARBA00023136"/>
    </source>
</evidence>
<evidence type="ECO:0000256" key="1">
    <source>
        <dbReference type="ARBA" id="ARBA00004651"/>
    </source>
</evidence>
<dbReference type="InterPro" id="IPR005598">
    <property type="entry name" value="ATP_synth_I"/>
</dbReference>
<sequence length="122" mass="14206">MFDLHQMFHRHRKYLFYLLAIYVLGWGFTPYQTIFLGLILGTVISFYNLWFMVRKSKQFDQALQEGRKVRSLGTASRMASAGVAVLIALQFPEYVHLVSVVCGLMTIYVVIMIDFLLQYIRA</sequence>
<feature type="transmembrane region" description="Helical" evidence="6">
    <location>
        <begin position="74"/>
        <end position="91"/>
    </location>
</feature>
<accession>A0A926NKI0</accession>
<evidence type="ECO:0000256" key="3">
    <source>
        <dbReference type="ARBA" id="ARBA00022692"/>
    </source>
</evidence>
<evidence type="ECO:0000256" key="2">
    <source>
        <dbReference type="ARBA" id="ARBA00022475"/>
    </source>
</evidence>
<comment type="subcellular location">
    <subcellularLocation>
        <location evidence="1">Cell membrane</location>
        <topology evidence="1">Multi-pass membrane protein</topology>
    </subcellularLocation>
</comment>
<protein>
    <submittedName>
        <fullName evidence="7">ATP synthase subunit I</fullName>
    </submittedName>
</protein>
<evidence type="ECO:0000256" key="6">
    <source>
        <dbReference type="SAM" id="Phobius"/>
    </source>
</evidence>
<dbReference type="Pfam" id="PF03899">
    <property type="entry name" value="ATP-synt_I"/>
    <property type="match status" value="1"/>
</dbReference>
<dbReference type="EMBL" id="JACXAI010000057">
    <property type="protein sequence ID" value="MBD1383469.1"/>
    <property type="molecule type" value="Genomic_DNA"/>
</dbReference>
<evidence type="ECO:0000313" key="8">
    <source>
        <dbReference type="Proteomes" id="UP000626844"/>
    </source>
</evidence>